<accession>A0ABT0UAW5</accession>
<reference evidence="2 3" key="1">
    <citation type="journal article" date="2022" name="Syst. Appl. Microbiol.">
        <title>Rhodopirellula aestuarii sp. nov., a novel member of the genus Rhodopirellula isolated from brackish sediments collected in the Tagus River estuary, Portugal.</title>
        <authorList>
            <person name="Vitorino I.R."/>
            <person name="Klimek D."/>
            <person name="Calusinska M."/>
            <person name="Lobo-da-Cunha A."/>
            <person name="Vasconcelos V."/>
            <person name="Lage O.M."/>
        </authorList>
    </citation>
    <scope>NUCLEOTIDE SEQUENCE [LARGE SCALE GENOMIC DNA]</scope>
    <source>
        <strain evidence="2 3">ICT_H3.1</strain>
    </source>
</reference>
<feature type="compositionally biased region" description="Basic residues" evidence="1">
    <location>
        <begin position="52"/>
        <end position="79"/>
    </location>
</feature>
<name>A0ABT0UAW5_9BACT</name>
<evidence type="ECO:0000313" key="3">
    <source>
        <dbReference type="Proteomes" id="UP001202961"/>
    </source>
</evidence>
<keyword evidence="3" id="KW-1185">Reference proteome</keyword>
<dbReference type="EMBL" id="JAMQBK010000078">
    <property type="protein sequence ID" value="MCM2374026.1"/>
    <property type="molecule type" value="Genomic_DNA"/>
</dbReference>
<sequence length="120" mass="12814">MAKKKSDGVNKSQAIRDYYAANPKAKPMEVAEAMKAQGINVTAQFVSTVKSNSKKSKTTRGRASAKKSVAKKPAKRATRASKATSEVSLDSLLNAKKLVEEMGGVEGARNALSVLEQLMD</sequence>
<dbReference type="Proteomes" id="UP001202961">
    <property type="component" value="Unassembled WGS sequence"/>
</dbReference>
<evidence type="ECO:0008006" key="4">
    <source>
        <dbReference type="Google" id="ProtNLM"/>
    </source>
</evidence>
<organism evidence="2 3">
    <name type="scientific">Aporhodopirellula aestuarii</name>
    <dbReference type="NCBI Taxonomy" id="2950107"/>
    <lineage>
        <taxon>Bacteria</taxon>
        <taxon>Pseudomonadati</taxon>
        <taxon>Planctomycetota</taxon>
        <taxon>Planctomycetia</taxon>
        <taxon>Pirellulales</taxon>
        <taxon>Pirellulaceae</taxon>
        <taxon>Aporhodopirellula</taxon>
    </lineage>
</organism>
<feature type="region of interest" description="Disordered" evidence="1">
    <location>
        <begin position="50"/>
        <end position="86"/>
    </location>
</feature>
<evidence type="ECO:0000313" key="2">
    <source>
        <dbReference type="EMBL" id="MCM2374026.1"/>
    </source>
</evidence>
<protein>
    <recommendedName>
        <fullName evidence="4">Histone H1</fullName>
    </recommendedName>
</protein>
<evidence type="ECO:0000256" key="1">
    <source>
        <dbReference type="SAM" id="MobiDB-lite"/>
    </source>
</evidence>
<comment type="caution">
    <text evidence="2">The sequence shown here is derived from an EMBL/GenBank/DDBJ whole genome shotgun (WGS) entry which is preliminary data.</text>
</comment>
<dbReference type="RefSeq" id="WP_250931899.1">
    <property type="nucleotide sequence ID" value="NZ_JAMQBK010000078.1"/>
</dbReference>
<proteinExistence type="predicted"/>
<gene>
    <name evidence="2" type="ORF">NB063_25715</name>
</gene>